<evidence type="ECO:0000313" key="1">
    <source>
        <dbReference type="EMBL" id="OAZ76394.1"/>
    </source>
</evidence>
<dbReference type="AlphaFoldDB" id="A0A1A0DMU5"/>
<comment type="caution">
    <text evidence="1">The sequence shown here is derived from an EMBL/GenBank/DDBJ whole genome shotgun (WGS) entry which is preliminary data.</text>
</comment>
<sequence length="78" mass="8283">MSEELKPCPMCGGKAAFGKTIYAPRKEPNAWFPDGTPITTAHSVNCLLCGVNNRGLAGGYQTQEKAAIAWNTRAGDKA</sequence>
<organism evidence="1 2">
    <name type="scientific">Acetobacter pasteurianus</name>
    <name type="common">Acetobacter turbidans</name>
    <dbReference type="NCBI Taxonomy" id="438"/>
    <lineage>
        <taxon>Bacteria</taxon>
        <taxon>Pseudomonadati</taxon>
        <taxon>Pseudomonadota</taxon>
        <taxon>Alphaproteobacteria</taxon>
        <taxon>Acetobacterales</taxon>
        <taxon>Acetobacteraceae</taxon>
        <taxon>Acetobacter</taxon>
    </lineage>
</organism>
<accession>A0A1A0DMU5</accession>
<proteinExistence type="predicted"/>
<gene>
    <name evidence="1" type="ORF">SRCM100623_00255</name>
</gene>
<dbReference type="Proteomes" id="UP000093796">
    <property type="component" value="Unassembled WGS sequence"/>
</dbReference>
<evidence type="ECO:0000313" key="2">
    <source>
        <dbReference type="Proteomes" id="UP000093796"/>
    </source>
</evidence>
<dbReference type="Pfam" id="PF14354">
    <property type="entry name" value="Lar_restr_allev"/>
    <property type="match status" value="1"/>
</dbReference>
<dbReference type="RefSeq" id="WP_081273861.1">
    <property type="nucleotide sequence ID" value="NZ_LYUD01000016.1"/>
</dbReference>
<dbReference type="OrthoDB" id="7219996at2"/>
<dbReference type="PATRIC" id="fig|438.15.peg.275"/>
<dbReference type="EMBL" id="LYUD01000016">
    <property type="protein sequence ID" value="OAZ76394.1"/>
    <property type="molecule type" value="Genomic_DNA"/>
</dbReference>
<reference evidence="1 2" key="1">
    <citation type="submission" date="2016-05" db="EMBL/GenBank/DDBJ databases">
        <title>Genome sequencing of Acetobacter pasteurianus strain SRCM100623.</title>
        <authorList>
            <person name="Song Y.R."/>
        </authorList>
    </citation>
    <scope>NUCLEOTIDE SEQUENCE [LARGE SCALE GENOMIC DNA]</scope>
    <source>
        <strain evidence="1 2">SRCM100623</strain>
    </source>
</reference>
<evidence type="ECO:0008006" key="3">
    <source>
        <dbReference type="Google" id="ProtNLM"/>
    </source>
</evidence>
<name>A0A1A0DMU5_ACEPA</name>
<protein>
    <recommendedName>
        <fullName evidence="3">Restriction alleviation protein, Lar family</fullName>
    </recommendedName>
</protein>